<evidence type="ECO:0000313" key="2">
    <source>
        <dbReference type="EMBL" id="THU70108.1"/>
    </source>
</evidence>
<dbReference type="GO" id="GO:0071944">
    <property type="term" value="C:cell periphery"/>
    <property type="evidence" value="ECO:0007669"/>
    <property type="project" value="TreeGrafter"/>
</dbReference>
<evidence type="ECO:0000313" key="3">
    <source>
        <dbReference type="Proteomes" id="UP000317650"/>
    </source>
</evidence>
<dbReference type="Proteomes" id="UP000317650">
    <property type="component" value="Chromosome 8"/>
</dbReference>
<reference evidence="2 3" key="1">
    <citation type="journal article" date="2019" name="Nat. Plants">
        <title>Genome sequencing of Musa balbisiana reveals subgenome evolution and function divergence in polyploid bananas.</title>
        <authorList>
            <person name="Yao X."/>
        </authorList>
    </citation>
    <scope>NUCLEOTIDE SEQUENCE [LARGE SCALE GENOMIC DNA]</scope>
    <source>
        <strain evidence="3">cv. DH-PKW</strain>
        <tissue evidence="2">Leaves</tissue>
    </source>
</reference>
<evidence type="ECO:0008006" key="4">
    <source>
        <dbReference type="Google" id="ProtNLM"/>
    </source>
</evidence>
<comment type="caution">
    <text evidence="2">The sequence shown here is derived from an EMBL/GenBank/DDBJ whole genome shotgun (WGS) entry which is preliminary data.</text>
</comment>
<dbReference type="PANTHER" id="PTHR33470:SF4">
    <property type="entry name" value="OS01G0164025 PROTEIN"/>
    <property type="match status" value="1"/>
</dbReference>
<gene>
    <name evidence="2" type="ORF">C4D60_Mb08t21580</name>
</gene>
<organism evidence="2 3">
    <name type="scientific">Musa balbisiana</name>
    <name type="common">Banana</name>
    <dbReference type="NCBI Taxonomy" id="52838"/>
    <lineage>
        <taxon>Eukaryota</taxon>
        <taxon>Viridiplantae</taxon>
        <taxon>Streptophyta</taxon>
        <taxon>Embryophyta</taxon>
        <taxon>Tracheophyta</taxon>
        <taxon>Spermatophyta</taxon>
        <taxon>Magnoliopsida</taxon>
        <taxon>Liliopsida</taxon>
        <taxon>Zingiberales</taxon>
        <taxon>Musaceae</taxon>
        <taxon>Musa</taxon>
    </lineage>
</organism>
<accession>A0A4S8K5K5</accession>
<keyword evidence="1" id="KW-0732">Signal</keyword>
<sequence>MGDLSPPTTITINTRALVLLDRAGDDSILLDIMPSSTEEKERVLRRRHSIEIPKQAPISAADEELDLVQPPFFSSRPFPLATRQDMPTKVLPFFLTMVFVLGSAHVFPAAAADVEAQKKVVVAVEGLVSCQDCGSVGTWNLAGAKPLPSARVSITCRDHRNRVVLYKSAAADDNGYVFAELYTTTMRGGYFDPVEACGVRLLVSSDIRCDRPTDVNNGVRGAQLRYENTTISGQYADIDVYVAGPLAFMPTQCPPKTTRS</sequence>
<dbReference type="PANTHER" id="PTHR33470">
    <property type="entry name" value="OS01G0164075 PROTEIN"/>
    <property type="match status" value="1"/>
</dbReference>
<protein>
    <recommendedName>
        <fullName evidence="4">Pollen Ole e 1 allergen and extensin family protein</fullName>
    </recommendedName>
</protein>
<dbReference type="EMBL" id="PYDT01000002">
    <property type="protein sequence ID" value="THU70108.1"/>
    <property type="molecule type" value="Genomic_DNA"/>
</dbReference>
<keyword evidence="3" id="KW-1185">Reference proteome</keyword>
<dbReference type="AlphaFoldDB" id="A0A4S8K5K5"/>
<name>A0A4S8K5K5_MUSBA</name>
<dbReference type="STRING" id="52838.A0A4S8K5K5"/>
<evidence type="ECO:0000256" key="1">
    <source>
        <dbReference type="ARBA" id="ARBA00022729"/>
    </source>
</evidence>
<proteinExistence type="predicted"/>
<dbReference type="Pfam" id="PF01190">
    <property type="entry name" value="Pollen_Ole_e_1"/>
    <property type="match status" value="1"/>
</dbReference>